<sequence length="319" mass="34671">MSKYFVTGVSGCIGGWVAKNLVEAGHVVFALLRNPDKLRKLSLIMKPEDIAKIKVIEGDITDLDLLKRVLQESKAQKIIHLAAMQMPFCKKDPALGARVNVEGTVNVFEAAQAVGLKQVVYSSSTAVYGDISDYANGEFDHNSPLIPRSFYGVYKQANEWQAKVYWQDLGISSIGIRPFVVYGPLRDQGMTSTPTAAIKAAVKGETYEISYGGECEFQFADDVAKIFVAAADAEFTGAEVYNAGGGTVDMKRIVDAIGAAIPESKGKITFKDISLPFPRHKDTGAIEKAIGSLTWTSLEEGIRLSAGYYRNAIVRGEQI</sequence>
<dbReference type="EMBL" id="CP002659">
    <property type="protein sequence ID" value="AEC02261.1"/>
    <property type="molecule type" value="Genomic_DNA"/>
</dbReference>
<protein>
    <submittedName>
        <fullName evidence="3">NAD-dependent epimerase/dehydratase</fullName>
    </submittedName>
</protein>
<evidence type="ECO:0000259" key="2">
    <source>
        <dbReference type="Pfam" id="PF01370"/>
    </source>
</evidence>
<feature type="domain" description="NAD-dependent epimerase/dehydratase" evidence="2">
    <location>
        <begin position="5"/>
        <end position="244"/>
    </location>
</feature>
<dbReference type="HOGENOM" id="CLU_007383_1_7_12"/>
<evidence type="ECO:0000313" key="3">
    <source>
        <dbReference type="EMBL" id="AEC02261.1"/>
    </source>
</evidence>
<name>F4GJJ6_PARC1</name>
<evidence type="ECO:0000313" key="4">
    <source>
        <dbReference type="Proteomes" id="UP000007939"/>
    </source>
</evidence>
<dbReference type="eggNOG" id="COG0451">
    <property type="taxonomic scope" value="Bacteria"/>
</dbReference>
<dbReference type="InterPro" id="IPR036291">
    <property type="entry name" value="NAD(P)-bd_dom_sf"/>
</dbReference>
<dbReference type="Proteomes" id="UP000007939">
    <property type="component" value="Chromosome"/>
</dbReference>
<dbReference type="PANTHER" id="PTHR43000">
    <property type="entry name" value="DTDP-D-GLUCOSE 4,6-DEHYDRATASE-RELATED"/>
    <property type="match status" value="1"/>
</dbReference>
<dbReference type="RefSeq" id="WP_013739656.1">
    <property type="nucleotide sequence ID" value="NC_015436.1"/>
</dbReference>
<reference evidence="4" key="1">
    <citation type="submission" date="2011-04" db="EMBL/GenBank/DDBJ databases">
        <title>The complete genome of Spirochaeta coccoides DSM 17374.</title>
        <authorList>
            <person name="Lucas S."/>
            <person name="Copeland A."/>
            <person name="Lapidus A."/>
            <person name="Bruce D."/>
            <person name="Goodwin L."/>
            <person name="Pitluck S."/>
            <person name="Peters L."/>
            <person name="Kyrpides N."/>
            <person name="Mavromatis K."/>
            <person name="Pagani I."/>
            <person name="Ivanova N."/>
            <person name="Ovchinnikova G."/>
            <person name="Lu M."/>
            <person name="Detter J.C."/>
            <person name="Tapia R."/>
            <person name="Han C."/>
            <person name="Land M."/>
            <person name="Hauser L."/>
            <person name="Markowitz V."/>
            <person name="Cheng J.-F."/>
            <person name="Hugenholtz P."/>
            <person name="Woyke T."/>
            <person name="Wu D."/>
            <person name="Spring S."/>
            <person name="Schroeder M."/>
            <person name="Brambilla E."/>
            <person name="Klenk H.-P."/>
            <person name="Eisen J.A."/>
        </authorList>
    </citation>
    <scope>NUCLEOTIDE SEQUENCE [LARGE SCALE GENOMIC DNA]</scope>
    <source>
        <strain evidence="4">ATCC BAA-1237 / DSM 17374 / SPN1</strain>
    </source>
</reference>
<dbReference type="AlphaFoldDB" id="F4GJJ6"/>
<dbReference type="STRING" id="760011.Spico_1040"/>
<reference evidence="3 4" key="2">
    <citation type="journal article" date="2012" name="Stand. Genomic Sci.">
        <title>Complete genome sequence of the termite hindgut bacterium Spirochaeta coccoides type strain (SPN1(T)), reclassification in the genus Sphaerochaeta as Sphaerochaeta coccoides comb. nov. and emendations of the family Spirochaetaceae and the genus Sphaerochaeta.</title>
        <authorList>
            <person name="Abt B."/>
            <person name="Han C."/>
            <person name="Scheuner C."/>
            <person name="Lu M."/>
            <person name="Lapidus A."/>
            <person name="Nolan M."/>
            <person name="Lucas S."/>
            <person name="Hammon N."/>
            <person name="Deshpande S."/>
            <person name="Cheng J.F."/>
            <person name="Tapia R."/>
            <person name="Goodwin L.A."/>
            <person name="Pitluck S."/>
            <person name="Liolios K."/>
            <person name="Pagani I."/>
            <person name="Ivanova N."/>
            <person name="Mavromatis K."/>
            <person name="Mikhailova N."/>
            <person name="Huntemann M."/>
            <person name="Pati A."/>
            <person name="Chen A."/>
            <person name="Palaniappan K."/>
            <person name="Land M."/>
            <person name="Hauser L."/>
            <person name="Brambilla E.M."/>
            <person name="Rohde M."/>
            <person name="Spring S."/>
            <person name="Gronow S."/>
            <person name="Goker M."/>
            <person name="Woyke T."/>
            <person name="Bristow J."/>
            <person name="Eisen J.A."/>
            <person name="Markowitz V."/>
            <person name="Hugenholtz P."/>
            <person name="Kyrpides N.C."/>
            <person name="Klenk H.P."/>
            <person name="Detter J.C."/>
        </authorList>
    </citation>
    <scope>NUCLEOTIDE SEQUENCE [LARGE SCALE GENOMIC DNA]</scope>
    <source>
        <strain evidence="4">ATCC BAA-1237 / DSM 17374 / SPN1</strain>
    </source>
</reference>
<dbReference type="Gene3D" id="3.40.50.720">
    <property type="entry name" value="NAD(P)-binding Rossmann-like Domain"/>
    <property type="match status" value="1"/>
</dbReference>
<dbReference type="OrthoDB" id="9771073at2"/>
<dbReference type="SUPFAM" id="SSF51735">
    <property type="entry name" value="NAD(P)-binding Rossmann-fold domains"/>
    <property type="match status" value="1"/>
</dbReference>
<dbReference type="InterPro" id="IPR001509">
    <property type="entry name" value="Epimerase_deHydtase"/>
</dbReference>
<proteinExistence type="inferred from homology"/>
<comment type="similarity">
    <text evidence="1">Belongs to the NAD(P)-dependent epimerase/dehydratase family.</text>
</comment>
<keyword evidence="4" id="KW-1185">Reference proteome</keyword>
<organism evidence="3 4">
    <name type="scientific">Parasphaerochaeta coccoides (strain ATCC BAA-1237 / DSM 17374 / SPN1)</name>
    <name type="common">Sphaerochaeta coccoides</name>
    <dbReference type="NCBI Taxonomy" id="760011"/>
    <lineage>
        <taxon>Bacteria</taxon>
        <taxon>Pseudomonadati</taxon>
        <taxon>Spirochaetota</taxon>
        <taxon>Spirochaetia</taxon>
        <taxon>Spirochaetales</taxon>
        <taxon>Sphaerochaetaceae</taxon>
        <taxon>Parasphaerochaeta</taxon>
    </lineage>
</organism>
<dbReference type="KEGG" id="scc:Spico_1040"/>
<accession>F4GJJ6</accession>
<evidence type="ECO:0000256" key="1">
    <source>
        <dbReference type="ARBA" id="ARBA00007637"/>
    </source>
</evidence>
<gene>
    <name evidence="3" type="ordered locus">Spico_1040</name>
</gene>
<dbReference type="Pfam" id="PF01370">
    <property type="entry name" value="Epimerase"/>
    <property type="match status" value="1"/>
</dbReference>